<dbReference type="Gene3D" id="3.40.50.1820">
    <property type="entry name" value="alpha/beta hydrolase"/>
    <property type="match status" value="1"/>
</dbReference>
<evidence type="ECO:0000313" key="3">
    <source>
        <dbReference type="EMBL" id="AKS42211.1"/>
    </source>
</evidence>
<feature type="domain" description="Bacterial repeat" evidence="2">
    <location>
        <begin position="895"/>
        <end position="957"/>
    </location>
</feature>
<dbReference type="OrthoDB" id="556502at2"/>
<dbReference type="EMBL" id="CP012154">
    <property type="protein sequence ID" value="AKS42211.1"/>
    <property type="molecule type" value="Genomic_DNA"/>
</dbReference>
<dbReference type="STRING" id="1579979.WM2015_1844"/>
<protein>
    <submittedName>
        <fullName evidence="3">Uncharacterized protein</fullName>
    </submittedName>
</protein>
<accession>A0A0K0XX74</accession>
<dbReference type="KEGG" id="wma:WM2015_1844"/>
<dbReference type="InterPro" id="IPR000073">
    <property type="entry name" value="AB_hydrolase_1"/>
</dbReference>
<name>A0A0K0XX74_9GAMM</name>
<reference evidence="3 4" key="1">
    <citation type="submission" date="2015-07" db="EMBL/GenBank/DDBJ databases">
        <authorList>
            <person name="Noorani M."/>
        </authorList>
    </citation>
    <scope>NUCLEOTIDE SEQUENCE [LARGE SCALE GENOMIC DNA]</scope>
    <source>
        <strain evidence="3 4">KCTC 42284</strain>
    </source>
</reference>
<dbReference type="Pfam" id="PF12697">
    <property type="entry name" value="Abhydrolase_6"/>
    <property type="match status" value="1"/>
</dbReference>
<dbReference type="Proteomes" id="UP000066624">
    <property type="component" value="Chromosome"/>
</dbReference>
<dbReference type="InterPro" id="IPR044060">
    <property type="entry name" value="Bacterial_rp_domain"/>
</dbReference>
<gene>
    <name evidence="3" type="ORF">WM2015_1844</name>
</gene>
<feature type="domain" description="AB hydrolase-1" evidence="1">
    <location>
        <begin position="460"/>
        <end position="577"/>
    </location>
</feature>
<organism evidence="3 4">
    <name type="scientific">Wenzhouxiangella marina</name>
    <dbReference type="NCBI Taxonomy" id="1579979"/>
    <lineage>
        <taxon>Bacteria</taxon>
        <taxon>Pseudomonadati</taxon>
        <taxon>Pseudomonadota</taxon>
        <taxon>Gammaproteobacteria</taxon>
        <taxon>Chromatiales</taxon>
        <taxon>Wenzhouxiangellaceae</taxon>
        <taxon>Wenzhouxiangella</taxon>
    </lineage>
</organism>
<evidence type="ECO:0000259" key="2">
    <source>
        <dbReference type="Pfam" id="PF18998"/>
    </source>
</evidence>
<keyword evidence="4" id="KW-1185">Reference proteome</keyword>
<dbReference type="AlphaFoldDB" id="A0A0K0XX74"/>
<dbReference type="SUPFAM" id="SSF53474">
    <property type="entry name" value="alpha/beta-Hydrolases"/>
    <property type="match status" value="1"/>
</dbReference>
<dbReference type="InterPro" id="IPR029058">
    <property type="entry name" value="AB_hydrolase_fold"/>
</dbReference>
<proteinExistence type="predicted"/>
<dbReference type="RefSeq" id="WP_049725793.1">
    <property type="nucleotide sequence ID" value="NZ_CP012154.1"/>
</dbReference>
<sequence>MKTITALFLGLATLVLAGLVSGMQSDEVFRDDFELFSFTEVAHGVVELRASDGTVREQRSTDGDGHFDRFPASLVQPGDQIVVFGGFWRAQPFAGEMRLLMRSSDSLQIITPVTTLVARLAESGLVTGTTAAQRIEEAVSLMAALSMVGSDWDQPSPAWARGDLWADIGAIGGLLNWGEQLLLQIAVGKIDERHMQAFPYVNAGIRSLDSGDVVRRWLPGDSGELELAVDLTLESPAGLSYELVDGPSWITVDPDGLLDYAVPTSAESGSGELLIGITNESLGRSRVLSLDYFIVYGTIVAEQSFGPGGGEIWHPNGNVGYRVAEGSASESVTVKLIDYHHEDGEIRTALRTDPPSYAFDPPLALLLGEARTMGLGQRAIDECDLDWANDWEEAACQTARFVIVENPNAYQRYAWNRIPDSAQAPLNTPPGWQIYDFSDDRSAWALGRRCTDCLNRTTPVLFIHGYKQLGQMGGGPGTWGDLPELLHDFGANEFAVYEFRYRSNARFEDLASDLGDAIELIYAETGKPIQIIAHSFGGLVARTYLQGLSDHAVPLSPFTSCAESRHPRVAGLLTLGTPHSGISGSESDMQGLRLPDGRDGLGEGIDACRQLSCWQSGADEQAFFVTALASYFDVDTEPGRLIENLADFQSNPLPVPTKVAIGLRDKDGRYASGDNLISYQGQRFAPALSCDESSCSNQSVPQNHRETVAGVPIGHCVTEVLLGAEENELNPLPGQLLQPPGAYYRNYFHTVPGNPREPKVDRALHMPFLSESGTSFWFSTHDSFNQIFEWLFNANNSLVINIQGQGAVSVLADGELYDCQTSCVLPLTATEAFLTAQPGNGASFEGFSPNCVGGGTTCTVPVGRATTVNAAFSGGDQAVLVVNRTGSGHINVEPGGRVCSLPQCQYLFAPGTDVSLTATASSSSTFSGWSGACDGASSACSVRVSAGLSTIVGAQFSASAPGNSVIFMDDFEDEVIGQIPSQWLNGPWPDAGTNITTDEQSYTGAQSVRVRSFSAGQKGIYAPGTALSDRVRLDARFYLPAGGVNGVLFGGLDYTGVYIGFRYVGGGQAEIRSWSSDGEGQWAGTFATEAWNRIEVDFDPLSGVYEVFVNEQSVGSHSYGANFAPGFGRDLSLRGDNNGGPRTVYFDDIFLFATESNLAEGLVTYHPMEGTPDDAVDGSAGSVFGAINGPSYGKIGTGYQYDGID</sequence>
<dbReference type="Pfam" id="PF18998">
    <property type="entry name" value="Flg_new_2"/>
    <property type="match status" value="1"/>
</dbReference>
<evidence type="ECO:0000313" key="4">
    <source>
        <dbReference type="Proteomes" id="UP000066624"/>
    </source>
</evidence>
<evidence type="ECO:0000259" key="1">
    <source>
        <dbReference type="Pfam" id="PF12697"/>
    </source>
</evidence>